<dbReference type="CDD" id="cd20335">
    <property type="entry name" value="BRcat_RBR"/>
    <property type="match status" value="1"/>
</dbReference>
<keyword evidence="8" id="KW-0472">Membrane</keyword>
<sequence length="550" mass="62042">MSRHTDAFDKVHPDLVDLLIRLDLLPTKGHNRISEAYLARTIFLALELADPEEQALLVSRIMPEDELAAQRLRSPEVQNTSHRVVLDREERRAAFLPDPSEPEPESIGEECIVCTESAHVRVPCGCNYCLSCYREALRLGLRSQEEFPPKCCQPFDETAVALARSPTLVHIFRQMDEERQIPIPDRVYCHDGNCAAFIPPDRKGRCLICHDKTCLDCGARRHRGQPCTEGDVEEDVWATMDANRTVNCPDCGRMIELSAACNHMKCPCLCEFCYLCGVGWKDCRCTLYGGFETMVPMRDRPGVKPPQFRRRPRTEAPTSQNVGTETLRIPRLRPNSGEEERQCKALASRRVIRPLALPQHEEALREQQLKRERAQIARMVQRPQIAEMQRRLPVQRQLGGMFHGILPDPFPPVVNDRQAVPRLPNAYPIPNPPQHDALGGHGRLGYRDLVGRRMVPGGFEYLAPAMGHRGREEQHQRHEAVGGMLDVDAIGDMWAAQQARRDNVFNEAMILAKEPTATAIAIAITITITNIAIIIIAIEKVGYTVAIFSF</sequence>
<feature type="transmembrane region" description="Helical" evidence="8">
    <location>
        <begin position="519"/>
        <end position="538"/>
    </location>
</feature>
<dbReference type="SUPFAM" id="SSF57850">
    <property type="entry name" value="RING/U-box"/>
    <property type="match status" value="2"/>
</dbReference>
<keyword evidence="11" id="KW-1185">Reference proteome</keyword>
<keyword evidence="1" id="KW-0808">Transferase</keyword>
<name>A0A2L2SR80_9HYPO</name>
<proteinExistence type="predicted"/>
<evidence type="ECO:0000256" key="7">
    <source>
        <dbReference type="SAM" id="MobiDB-lite"/>
    </source>
</evidence>
<keyword evidence="4" id="KW-0863">Zinc-finger</keyword>
<dbReference type="CDD" id="cd22584">
    <property type="entry name" value="Rcat_RBR_unk"/>
    <property type="match status" value="1"/>
</dbReference>
<dbReference type="InterPro" id="IPR031127">
    <property type="entry name" value="E3_UB_ligase_RBR"/>
</dbReference>
<evidence type="ECO:0000259" key="9">
    <source>
        <dbReference type="PROSITE" id="PS51873"/>
    </source>
</evidence>
<keyword evidence="3" id="KW-0677">Repeat</keyword>
<feature type="domain" description="RING-type" evidence="9">
    <location>
        <begin position="107"/>
        <end position="294"/>
    </location>
</feature>
<evidence type="ECO:0000256" key="1">
    <source>
        <dbReference type="ARBA" id="ARBA00022679"/>
    </source>
</evidence>
<dbReference type="AlphaFoldDB" id="A0A2L2SR80"/>
<feature type="region of interest" description="Disordered" evidence="7">
    <location>
        <begin position="299"/>
        <end position="324"/>
    </location>
</feature>
<evidence type="ECO:0000313" key="10">
    <source>
        <dbReference type="EMBL" id="CEI41092.1"/>
    </source>
</evidence>
<dbReference type="Proteomes" id="UP000245910">
    <property type="component" value="Chromosome IIII"/>
</dbReference>
<accession>A0A2L2SR80</accession>
<dbReference type="GO" id="GO:0016567">
    <property type="term" value="P:protein ubiquitination"/>
    <property type="evidence" value="ECO:0007669"/>
    <property type="project" value="InterPro"/>
</dbReference>
<dbReference type="STRING" id="56646.A0A2L2SR80"/>
<keyword evidence="8" id="KW-1133">Transmembrane helix</keyword>
<evidence type="ECO:0000256" key="3">
    <source>
        <dbReference type="ARBA" id="ARBA00022737"/>
    </source>
</evidence>
<evidence type="ECO:0000256" key="6">
    <source>
        <dbReference type="ARBA" id="ARBA00022833"/>
    </source>
</evidence>
<evidence type="ECO:0000256" key="2">
    <source>
        <dbReference type="ARBA" id="ARBA00022723"/>
    </source>
</evidence>
<organism evidence="10 11">
    <name type="scientific">Fusarium venenatum</name>
    <dbReference type="NCBI Taxonomy" id="56646"/>
    <lineage>
        <taxon>Eukaryota</taxon>
        <taxon>Fungi</taxon>
        <taxon>Dikarya</taxon>
        <taxon>Ascomycota</taxon>
        <taxon>Pezizomycotina</taxon>
        <taxon>Sordariomycetes</taxon>
        <taxon>Hypocreomycetidae</taxon>
        <taxon>Hypocreales</taxon>
        <taxon>Nectriaceae</taxon>
        <taxon>Fusarium</taxon>
    </lineage>
</organism>
<dbReference type="GO" id="GO:0008270">
    <property type="term" value="F:zinc ion binding"/>
    <property type="evidence" value="ECO:0007669"/>
    <property type="project" value="UniProtKB-KW"/>
</dbReference>
<dbReference type="PROSITE" id="PS51873">
    <property type="entry name" value="TRIAD"/>
    <property type="match status" value="1"/>
</dbReference>
<keyword evidence="6" id="KW-0862">Zinc</keyword>
<evidence type="ECO:0000256" key="8">
    <source>
        <dbReference type="SAM" id="Phobius"/>
    </source>
</evidence>
<dbReference type="Gene3D" id="1.20.120.1750">
    <property type="match status" value="1"/>
</dbReference>
<keyword evidence="8" id="KW-0812">Transmembrane</keyword>
<dbReference type="InterPro" id="IPR044066">
    <property type="entry name" value="TRIAD_supradom"/>
</dbReference>
<keyword evidence="5" id="KW-0833">Ubl conjugation pathway</keyword>
<dbReference type="EMBL" id="LN649232">
    <property type="protein sequence ID" value="CEI41092.1"/>
    <property type="molecule type" value="Genomic_DNA"/>
</dbReference>
<dbReference type="GO" id="GO:0004842">
    <property type="term" value="F:ubiquitin-protein transferase activity"/>
    <property type="evidence" value="ECO:0007669"/>
    <property type="project" value="InterPro"/>
</dbReference>
<keyword evidence="2" id="KW-0479">Metal-binding</keyword>
<evidence type="ECO:0000313" key="11">
    <source>
        <dbReference type="Proteomes" id="UP000245910"/>
    </source>
</evidence>
<protein>
    <recommendedName>
        <fullName evidence="9">RING-type domain-containing protein</fullName>
    </recommendedName>
</protein>
<dbReference type="PANTHER" id="PTHR11685">
    <property type="entry name" value="RBR FAMILY RING FINGER AND IBR DOMAIN-CONTAINING"/>
    <property type="match status" value="1"/>
</dbReference>
<evidence type="ECO:0000256" key="5">
    <source>
        <dbReference type="ARBA" id="ARBA00022786"/>
    </source>
</evidence>
<evidence type="ECO:0000256" key="4">
    <source>
        <dbReference type="ARBA" id="ARBA00022771"/>
    </source>
</evidence>
<reference evidence="11" key="1">
    <citation type="submission" date="2014-10" db="EMBL/GenBank/DDBJ databases">
        <authorList>
            <person name="King R."/>
        </authorList>
    </citation>
    <scope>NUCLEOTIDE SEQUENCE [LARGE SCALE GENOMIC DNA]</scope>
    <source>
        <strain evidence="11">A3/5</strain>
    </source>
</reference>